<comment type="caution">
    <text evidence="1">The sequence shown here is derived from an EMBL/GenBank/DDBJ whole genome shotgun (WGS) entry which is preliminary data.</text>
</comment>
<dbReference type="EMBL" id="SIHI01000062">
    <property type="protein sequence ID" value="TWT39886.1"/>
    <property type="molecule type" value="Genomic_DNA"/>
</dbReference>
<keyword evidence="2" id="KW-1185">Reference proteome</keyword>
<name>A0A5C5VMJ7_9PLAN</name>
<dbReference type="RefSeq" id="WP_197441532.1">
    <property type="nucleotide sequence ID" value="NZ_SIHI01000062.1"/>
</dbReference>
<dbReference type="Proteomes" id="UP000317243">
    <property type="component" value="Unassembled WGS sequence"/>
</dbReference>
<accession>A0A5C5VMJ7</accession>
<organism evidence="1 2">
    <name type="scientific">Thalassoglobus neptunius</name>
    <dbReference type="NCBI Taxonomy" id="1938619"/>
    <lineage>
        <taxon>Bacteria</taxon>
        <taxon>Pseudomonadati</taxon>
        <taxon>Planctomycetota</taxon>
        <taxon>Planctomycetia</taxon>
        <taxon>Planctomycetales</taxon>
        <taxon>Planctomycetaceae</taxon>
        <taxon>Thalassoglobus</taxon>
    </lineage>
</organism>
<sequence>MRQCIDWQARVVANFACRHVLPGRSGERLNRIQNTLSADFLMLVAGEGIAIG</sequence>
<dbReference type="AlphaFoldDB" id="A0A5C5VMJ7"/>
<gene>
    <name evidence="1" type="ORF">KOR42_50920</name>
</gene>
<evidence type="ECO:0000313" key="1">
    <source>
        <dbReference type="EMBL" id="TWT39886.1"/>
    </source>
</evidence>
<proteinExistence type="predicted"/>
<evidence type="ECO:0000313" key="2">
    <source>
        <dbReference type="Proteomes" id="UP000317243"/>
    </source>
</evidence>
<protein>
    <submittedName>
        <fullName evidence="1">Uncharacterized protein</fullName>
    </submittedName>
</protein>
<reference evidence="1 2" key="1">
    <citation type="submission" date="2019-02" db="EMBL/GenBank/DDBJ databases">
        <title>Deep-cultivation of Planctomycetes and their phenomic and genomic characterization uncovers novel biology.</title>
        <authorList>
            <person name="Wiegand S."/>
            <person name="Jogler M."/>
            <person name="Boedeker C."/>
            <person name="Pinto D."/>
            <person name="Vollmers J."/>
            <person name="Rivas-Marin E."/>
            <person name="Kohn T."/>
            <person name="Peeters S.H."/>
            <person name="Heuer A."/>
            <person name="Rast P."/>
            <person name="Oberbeckmann S."/>
            <person name="Bunk B."/>
            <person name="Jeske O."/>
            <person name="Meyerdierks A."/>
            <person name="Storesund J.E."/>
            <person name="Kallscheuer N."/>
            <person name="Luecker S."/>
            <person name="Lage O.M."/>
            <person name="Pohl T."/>
            <person name="Merkel B.J."/>
            <person name="Hornburger P."/>
            <person name="Mueller R.-W."/>
            <person name="Bruemmer F."/>
            <person name="Labrenz M."/>
            <person name="Spormann A.M."/>
            <person name="Op Den Camp H."/>
            <person name="Overmann J."/>
            <person name="Amann R."/>
            <person name="Jetten M.S.M."/>
            <person name="Mascher T."/>
            <person name="Medema M.H."/>
            <person name="Devos D.P."/>
            <person name="Kaster A.-K."/>
            <person name="Ovreas L."/>
            <person name="Rohde M."/>
            <person name="Galperin M.Y."/>
            <person name="Jogler C."/>
        </authorList>
    </citation>
    <scope>NUCLEOTIDE SEQUENCE [LARGE SCALE GENOMIC DNA]</scope>
    <source>
        <strain evidence="1 2">KOR42</strain>
    </source>
</reference>